<dbReference type="AlphaFoldDB" id="A0A6J7DCI8"/>
<gene>
    <name evidence="2" type="ORF">UFOPK3376_00478</name>
</gene>
<evidence type="ECO:0000256" key="1">
    <source>
        <dbReference type="SAM" id="MobiDB-lite"/>
    </source>
</evidence>
<sequence length="167" mass="16951">MFLATIATLVALPAIWLFSQGGPSRGTGASGAQAVGLPTPAGENRASSDTADDPFGTNGPIFIDGPTTPPRHSVIQIVVPAVNRSAFLEGGASFKNAVGLTINTCSAPAVPFGASITVTNRDNGHVVTCINNAPAPVPPSVVIVLSAEQYAQIGALIDAPLPVRITW</sequence>
<accession>A0A6J7DCI8</accession>
<proteinExistence type="predicted"/>
<organism evidence="2">
    <name type="scientific">freshwater metagenome</name>
    <dbReference type="NCBI Taxonomy" id="449393"/>
    <lineage>
        <taxon>unclassified sequences</taxon>
        <taxon>metagenomes</taxon>
        <taxon>ecological metagenomes</taxon>
    </lineage>
</organism>
<dbReference type="EMBL" id="CAFBLP010000008">
    <property type="protein sequence ID" value="CAB4864853.1"/>
    <property type="molecule type" value="Genomic_DNA"/>
</dbReference>
<protein>
    <submittedName>
        <fullName evidence="2">Unannotated protein</fullName>
    </submittedName>
</protein>
<evidence type="ECO:0000313" key="2">
    <source>
        <dbReference type="EMBL" id="CAB4864853.1"/>
    </source>
</evidence>
<feature type="region of interest" description="Disordered" evidence="1">
    <location>
        <begin position="28"/>
        <end position="55"/>
    </location>
</feature>
<name>A0A6J7DCI8_9ZZZZ</name>
<reference evidence="2" key="1">
    <citation type="submission" date="2020-05" db="EMBL/GenBank/DDBJ databases">
        <authorList>
            <person name="Chiriac C."/>
            <person name="Salcher M."/>
            <person name="Ghai R."/>
            <person name="Kavagutti S V."/>
        </authorList>
    </citation>
    <scope>NUCLEOTIDE SEQUENCE</scope>
</reference>